<evidence type="ECO:0000313" key="5">
    <source>
        <dbReference type="EMBL" id="KFO35554.1"/>
    </source>
</evidence>
<dbReference type="GO" id="GO:0030544">
    <property type="term" value="F:Hsp70 protein binding"/>
    <property type="evidence" value="ECO:0007669"/>
    <property type="project" value="TreeGrafter"/>
</dbReference>
<keyword evidence="6" id="KW-1185">Reference proteome</keyword>
<proteinExistence type="inferred from homology"/>
<dbReference type="Gene3D" id="6.10.250.3420">
    <property type="match status" value="1"/>
</dbReference>
<accession>A0A091DTS9</accession>
<evidence type="ECO:0000256" key="2">
    <source>
        <dbReference type="ARBA" id="ARBA00022737"/>
    </source>
</evidence>
<keyword evidence="3" id="KW-0802">TPR repeat</keyword>
<dbReference type="FunFam" id="6.10.250.3420:FF:000001">
    <property type="entry name" value="Hsc70-interacting protein-like protein"/>
    <property type="match status" value="1"/>
</dbReference>
<organism evidence="5 6">
    <name type="scientific">Fukomys damarensis</name>
    <name type="common">Damaraland mole rat</name>
    <name type="synonym">Cryptomys damarensis</name>
    <dbReference type="NCBI Taxonomy" id="885580"/>
    <lineage>
        <taxon>Eukaryota</taxon>
        <taxon>Metazoa</taxon>
        <taxon>Chordata</taxon>
        <taxon>Craniata</taxon>
        <taxon>Vertebrata</taxon>
        <taxon>Euteleostomi</taxon>
        <taxon>Mammalia</taxon>
        <taxon>Eutheria</taxon>
        <taxon>Euarchontoglires</taxon>
        <taxon>Glires</taxon>
        <taxon>Rodentia</taxon>
        <taxon>Hystricomorpha</taxon>
        <taxon>Bathyergidae</taxon>
        <taxon>Fukomys</taxon>
    </lineage>
</organism>
<dbReference type="Proteomes" id="UP000028990">
    <property type="component" value="Unassembled WGS sequence"/>
</dbReference>
<keyword evidence="2" id="KW-0677">Repeat</keyword>
<feature type="domain" description="Hsp70-interacting protein N-terminal" evidence="4">
    <location>
        <begin position="62"/>
        <end position="103"/>
    </location>
</feature>
<dbReference type="AlphaFoldDB" id="A0A091DTS9"/>
<protein>
    <submittedName>
        <fullName evidence="5">Hsc70-interacting protein</fullName>
    </submittedName>
</protein>
<dbReference type="EMBL" id="KN121761">
    <property type="protein sequence ID" value="KFO35554.1"/>
    <property type="molecule type" value="Genomic_DNA"/>
</dbReference>
<evidence type="ECO:0000256" key="3">
    <source>
        <dbReference type="ARBA" id="ARBA00022803"/>
    </source>
</evidence>
<comment type="similarity">
    <text evidence="1">Belongs to the FAM10 family.</text>
</comment>
<dbReference type="CDD" id="cd14438">
    <property type="entry name" value="Hip_N"/>
    <property type="match status" value="1"/>
</dbReference>
<dbReference type="InterPro" id="IPR034649">
    <property type="entry name" value="Hip_N"/>
</dbReference>
<gene>
    <name evidence="5" type="ORF">H920_03055</name>
</gene>
<dbReference type="GO" id="GO:0046983">
    <property type="term" value="F:protein dimerization activity"/>
    <property type="evidence" value="ECO:0007669"/>
    <property type="project" value="InterPro"/>
</dbReference>
<evidence type="ECO:0000259" key="4">
    <source>
        <dbReference type="Pfam" id="PF18253"/>
    </source>
</evidence>
<name>A0A091DTS9_FUKDA</name>
<dbReference type="Pfam" id="PF18253">
    <property type="entry name" value="HipN"/>
    <property type="match status" value="1"/>
</dbReference>
<evidence type="ECO:0000313" key="6">
    <source>
        <dbReference type="Proteomes" id="UP000028990"/>
    </source>
</evidence>
<dbReference type="PANTHER" id="PTHR45883:SF2">
    <property type="entry name" value="HSC70-INTERACTING PROTEIN"/>
    <property type="match status" value="1"/>
</dbReference>
<dbReference type="PANTHER" id="PTHR45883">
    <property type="entry name" value="HSC70-INTERACTING PROTEIN"/>
    <property type="match status" value="1"/>
</dbReference>
<reference evidence="5 6" key="1">
    <citation type="submission" date="2013-11" db="EMBL/GenBank/DDBJ databases">
        <title>The Damaraland mole rat (Fukomys damarensis) genome and evolution of African mole rats.</title>
        <authorList>
            <person name="Gladyshev V.N."/>
            <person name="Fang X."/>
        </authorList>
    </citation>
    <scope>NUCLEOTIDE SEQUENCE [LARGE SCALE GENOMIC DNA]</scope>
    <source>
        <tissue evidence="5">Liver</tissue>
    </source>
</reference>
<evidence type="ECO:0000256" key="1">
    <source>
        <dbReference type="ARBA" id="ARBA00009015"/>
    </source>
</evidence>
<sequence length="127" mass="14680">MASTAEYNTITLVYTSSADISLAARDKEISSVGPQRIITKIKHWVWLLGIEQQPPEEPPTMDPRKVNELQAFVKMCKQDPSVLHTEEMRFLREWVESMGDKVPFATHKTKSEEIIKEEKIARRPRQT</sequence>